<reference evidence="6" key="1">
    <citation type="submission" date="2021-03" db="EMBL/GenBank/DDBJ databases">
        <authorList>
            <consortium name="Genoscope - CEA"/>
            <person name="William W."/>
        </authorList>
    </citation>
    <scope>NUCLEOTIDE SEQUENCE</scope>
    <source>
        <strain evidence="6">Doubled-haploid Pahang</strain>
    </source>
</reference>
<dbReference type="EnsemblPlants" id="Ma04_t33270.1">
    <property type="protein sequence ID" value="Ma04_p33270.1"/>
    <property type="gene ID" value="Ma04_g33270"/>
</dbReference>
<evidence type="ECO:0000313" key="8">
    <source>
        <dbReference type="Proteomes" id="UP000012960"/>
    </source>
</evidence>
<dbReference type="PANTHER" id="PTHR47977">
    <property type="entry name" value="RAS-RELATED PROTEIN RAB"/>
    <property type="match status" value="1"/>
</dbReference>
<evidence type="ECO:0000313" key="7">
    <source>
        <dbReference type="EnsemblPlants" id="Ma04_p33270.1"/>
    </source>
</evidence>
<keyword evidence="5" id="KW-0472">Membrane</keyword>
<comment type="subcellular location">
    <subcellularLocation>
        <location evidence="4">Endomembrane system</location>
        <topology evidence="4">Lipid-anchor</topology>
    </subcellularLocation>
</comment>
<dbReference type="GO" id="GO:0012505">
    <property type="term" value="C:endomembrane system"/>
    <property type="evidence" value="ECO:0007669"/>
    <property type="project" value="UniProtKB-SubCell"/>
</dbReference>
<dbReference type="PROSITE" id="PS51419">
    <property type="entry name" value="RAB"/>
    <property type="match status" value="1"/>
</dbReference>
<dbReference type="Pfam" id="PF00071">
    <property type="entry name" value="Ras"/>
    <property type="match status" value="1"/>
</dbReference>
<keyword evidence="2" id="KW-0547">Nucleotide-binding</keyword>
<dbReference type="InterPro" id="IPR050227">
    <property type="entry name" value="Rab"/>
</dbReference>
<dbReference type="InParanoid" id="A0A804IWQ6"/>
<protein>
    <submittedName>
        <fullName evidence="6">(wild Malaysian banana) hypothetical protein</fullName>
    </submittedName>
</protein>
<dbReference type="EMBL" id="HG996469">
    <property type="protein sequence ID" value="CAG1844136.1"/>
    <property type="molecule type" value="Genomic_DNA"/>
</dbReference>
<reference evidence="7" key="2">
    <citation type="submission" date="2021-05" db="UniProtKB">
        <authorList>
            <consortium name="EnsemblPlants"/>
        </authorList>
    </citation>
    <scope>IDENTIFICATION</scope>
    <source>
        <strain evidence="7">subsp. malaccensis</strain>
    </source>
</reference>
<name>A0A804IWQ6_MUSAM</name>
<keyword evidence="8" id="KW-1185">Reference proteome</keyword>
<dbReference type="GO" id="GO:0005525">
    <property type="term" value="F:GTP binding"/>
    <property type="evidence" value="ECO:0007669"/>
    <property type="project" value="UniProtKB-KW"/>
</dbReference>
<keyword evidence="5" id="KW-0812">Transmembrane</keyword>
<accession>A0A804IWQ6</accession>
<dbReference type="Gene3D" id="3.40.50.300">
    <property type="entry name" value="P-loop containing nucleotide triphosphate hydrolases"/>
    <property type="match status" value="1"/>
</dbReference>
<evidence type="ECO:0000313" key="6">
    <source>
        <dbReference type="EMBL" id="CAG1844136.1"/>
    </source>
</evidence>
<dbReference type="PRINTS" id="PR00449">
    <property type="entry name" value="RASTRNSFRMNG"/>
</dbReference>
<dbReference type="GO" id="GO:0003924">
    <property type="term" value="F:GTPase activity"/>
    <property type="evidence" value="ECO:0007669"/>
    <property type="project" value="InterPro"/>
</dbReference>
<dbReference type="Gramene" id="Ma04_t33270.1">
    <property type="protein sequence ID" value="Ma04_p33270.1"/>
    <property type="gene ID" value="Ma04_g33270"/>
</dbReference>
<proteinExistence type="inferred from homology"/>
<keyword evidence="3" id="KW-0342">GTP-binding</keyword>
<dbReference type="AlphaFoldDB" id="A0A804IWQ6"/>
<keyword evidence="5" id="KW-1133">Transmembrane helix</keyword>
<feature type="transmembrane region" description="Helical" evidence="5">
    <location>
        <begin position="83"/>
        <end position="102"/>
    </location>
</feature>
<comment type="similarity">
    <text evidence="1">Belongs to the small GTPase superfamily. Rab family.</text>
</comment>
<evidence type="ECO:0000256" key="4">
    <source>
        <dbReference type="ARBA" id="ARBA00037868"/>
    </source>
</evidence>
<sequence length="111" mass="12578">MGSSSAESYDYAFKIVLTRDSSVGKTSFTSHFVGGQRPSLGVLTSSSLAFSIFLIRNTKLKLTIWDTDQFELYRTVTKDYYRCAHGIIMGYPISLLCFHSWFPRSSFIPLN</sequence>
<evidence type="ECO:0000256" key="1">
    <source>
        <dbReference type="ARBA" id="ARBA00006270"/>
    </source>
</evidence>
<organism evidence="7 8">
    <name type="scientific">Musa acuminata subsp. malaccensis</name>
    <name type="common">Wild banana</name>
    <name type="synonym">Musa malaccensis</name>
    <dbReference type="NCBI Taxonomy" id="214687"/>
    <lineage>
        <taxon>Eukaryota</taxon>
        <taxon>Viridiplantae</taxon>
        <taxon>Streptophyta</taxon>
        <taxon>Embryophyta</taxon>
        <taxon>Tracheophyta</taxon>
        <taxon>Spermatophyta</taxon>
        <taxon>Magnoliopsida</taxon>
        <taxon>Liliopsida</taxon>
        <taxon>Zingiberales</taxon>
        <taxon>Musaceae</taxon>
        <taxon>Musa</taxon>
    </lineage>
</organism>
<dbReference type="InterPro" id="IPR001806">
    <property type="entry name" value="Small_GTPase"/>
</dbReference>
<feature type="transmembrane region" description="Helical" evidence="5">
    <location>
        <begin position="38"/>
        <end position="55"/>
    </location>
</feature>
<gene>
    <name evidence="6" type="ORF">GSMUA_139310.1</name>
</gene>
<dbReference type="InterPro" id="IPR027417">
    <property type="entry name" value="P-loop_NTPase"/>
</dbReference>
<dbReference type="Proteomes" id="UP000012960">
    <property type="component" value="Unplaced"/>
</dbReference>
<evidence type="ECO:0000256" key="5">
    <source>
        <dbReference type="SAM" id="Phobius"/>
    </source>
</evidence>
<dbReference type="SUPFAM" id="SSF52540">
    <property type="entry name" value="P-loop containing nucleoside triphosphate hydrolases"/>
    <property type="match status" value="1"/>
</dbReference>
<evidence type="ECO:0000256" key="2">
    <source>
        <dbReference type="ARBA" id="ARBA00022741"/>
    </source>
</evidence>
<evidence type="ECO:0000256" key="3">
    <source>
        <dbReference type="ARBA" id="ARBA00023134"/>
    </source>
</evidence>